<evidence type="ECO:0000313" key="1">
    <source>
        <dbReference type="EMBL" id="ART31809.1"/>
    </source>
</evidence>
<protein>
    <submittedName>
        <fullName evidence="1">Uncharacterized protein</fullName>
    </submittedName>
</protein>
<accession>A0A1Y0B388</accession>
<gene>
    <name evidence="1" type="ORF">AEK19_MT1625</name>
</gene>
<organism evidence="1">
    <name type="scientific">Utricularia reniformis</name>
    <dbReference type="NCBI Taxonomy" id="192314"/>
    <lineage>
        <taxon>Eukaryota</taxon>
        <taxon>Viridiplantae</taxon>
        <taxon>Streptophyta</taxon>
        <taxon>Embryophyta</taxon>
        <taxon>Tracheophyta</taxon>
        <taxon>Spermatophyta</taxon>
        <taxon>Magnoliopsida</taxon>
        <taxon>eudicotyledons</taxon>
        <taxon>Gunneridae</taxon>
        <taxon>Pentapetalae</taxon>
        <taxon>asterids</taxon>
        <taxon>lamiids</taxon>
        <taxon>Lamiales</taxon>
        <taxon>Lentibulariaceae</taxon>
        <taxon>Utricularia</taxon>
    </lineage>
</organism>
<dbReference type="EMBL" id="KY774314">
    <property type="protein sequence ID" value="ART31809.1"/>
    <property type="molecule type" value="Genomic_DNA"/>
</dbReference>
<name>A0A1Y0B388_9LAMI</name>
<geneLocation type="mitochondrion" evidence="1"/>
<sequence>MRVSEKSALALCQLPSILWNQVILGKLILGLTIRSPFHRSDSGNMSFNTHSIDAIPIEA</sequence>
<dbReference type="AlphaFoldDB" id="A0A1Y0B388"/>
<keyword evidence="1" id="KW-0496">Mitochondrion</keyword>
<proteinExistence type="predicted"/>
<reference evidence="1" key="1">
    <citation type="submission" date="2017-03" db="EMBL/GenBank/DDBJ databases">
        <title>The mitochondrial genome of the carnivorous plant Utricularia reniformis (Lentibulariaceae): structure, comparative analysis and evolutionary landmarks.</title>
        <authorList>
            <person name="Silva S.R."/>
            <person name="Alvarenga D.O."/>
            <person name="Michael T.P."/>
            <person name="Miranda V.F.O."/>
            <person name="Varani A.M."/>
        </authorList>
    </citation>
    <scope>NUCLEOTIDE SEQUENCE</scope>
</reference>